<keyword evidence="14" id="KW-0472">Membrane</keyword>
<evidence type="ECO:0000256" key="1">
    <source>
        <dbReference type="ARBA" id="ARBA00004202"/>
    </source>
</evidence>
<dbReference type="PANTHER" id="PTHR47167:SF10">
    <property type="entry name" value="SERINE_THREONINE-PROTEIN KINASE TAO3"/>
    <property type="match status" value="1"/>
</dbReference>
<evidence type="ECO:0000256" key="2">
    <source>
        <dbReference type="ARBA" id="ARBA00004496"/>
    </source>
</evidence>
<feature type="region of interest" description="Disordered" evidence="18">
    <location>
        <begin position="256"/>
        <end position="281"/>
    </location>
</feature>
<dbReference type="GO" id="GO:0005737">
    <property type="term" value="C:cytoplasm"/>
    <property type="evidence" value="ECO:0007669"/>
    <property type="project" value="UniProtKB-SubCell"/>
</dbReference>
<keyword evidence="6" id="KW-0963">Cytoplasm</keyword>
<evidence type="ECO:0000256" key="11">
    <source>
        <dbReference type="ARBA" id="ARBA00022777"/>
    </source>
</evidence>
<protein>
    <recommendedName>
        <fullName evidence="4">non-specific serine/threonine protein kinase</fullName>
        <ecNumber evidence="4">2.7.11.1</ecNumber>
    </recommendedName>
</protein>
<comment type="catalytic activity">
    <reaction evidence="16">
        <text>L-seryl-[protein] + ATP = O-phospho-L-seryl-[protein] + ADP + H(+)</text>
        <dbReference type="Rhea" id="RHEA:17989"/>
        <dbReference type="Rhea" id="RHEA-COMP:9863"/>
        <dbReference type="Rhea" id="RHEA-COMP:11604"/>
        <dbReference type="ChEBI" id="CHEBI:15378"/>
        <dbReference type="ChEBI" id="CHEBI:29999"/>
        <dbReference type="ChEBI" id="CHEBI:30616"/>
        <dbReference type="ChEBI" id="CHEBI:83421"/>
        <dbReference type="ChEBI" id="CHEBI:456216"/>
        <dbReference type="EC" id="2.7.11.1"/>
    </reaction>
</comment>
<keyword evidence="10" id="KW-0227">DNA damage</keyword>
<evidence type="ECO:0000256" key="12">
    <source>
        <dbReference type="ARBA" id="ARBA00022840"/>
    </source>
</evidence>
<evidence type="ECO:0000256" key="15">
    <source>
        <dbReference type="ARBA" id="ARBA00047899"/>
    </source>
</evidence>
<evidence type="ECO:0000256" key="9">
    <source>
        <dbReference type="ARBA" id="ARBA00022741"/>
    </source>
</evidence>
<dbReference type="Proteomes" id="UP000324632">
    <property type="component" value="Chromosome 9"/>
</dbReference>
<dbReference type="InterPro" id="IPR051234">
    <property type="entry name" value="TAO_STE20_kinase"/>
</dbReference>
<evidence type="ECO:0000256" key="10">
    <source>
        <dbReference type="ARBA" id="ARBA00022763"/>
    </source>
</evidence>
<comment type="subcellular location">
    <subcellularLocation>
        <location evidence="1">Cell membrane</location>
        <topology evidence="1">Peripheral membrane protein</topology>
    </subcellularLocation>
    <subcellularLocation>
        <location evidence="2">Cytoplasm</location>
    </subcellularLocation>
</comment>
<keyword evidence="9" id="KW-0547">Nucleotide-binding</keyword>
<proteinExistence type="inferred from homology"/>
<feature type="coiled-coil region" evidence="17">
    <location>
        <begin position="45"/>
        <end position="83"/>
    </location>
</feature>
<organism evidence="19 20">
    <name type="scientific">Triplophysa tibetana</name>
    <dbReference type="NCBI Taxonomy" id="1572043"/>
    <lineage>
        <taxon>Eukaryota</taxon>
        <taxon>Metazoa</taxon>
        <taxon>Chordata</taxon>
        <taxon>Craniata</taxon>
        <taxon>Vertebrata</taxon>
        <taxon>Euteleostomi</taxon>
        <taxon>Actinopterygii</taxon>
        <taxon>Neopterygii</taxon>
        <taxon>Teleostei</taxon>
        <taxon>Ostariophysi</taxon>
        <taxon>Cypriniformes</taxon>
        <taxon>Nemacheilidae</taxon>
        <taxon>Triplophysa</taxon>
    </lineage>
</organism>
<feature type="region of interest" description="Disordered" evidence="18">
    <location>
        <begin position="1"/>
        <end position="40"/>
    </location>
</feature>
<evidence type="ECO:0000256" key="8">
    <source>
        <dbReference type="ARBA" id="ARBA00022679"/>
    </source>
</evidence>
<keyword evidence="12" id="KW-0067">ATP-binding</keyword>
<dbReference type="GO" id="GO:0006974">
    <property type="term" value="P:DNA damage response"/>
    <property type="evidence" value="ECO:0007669"/>
    <property type="project" value="UniProtKB-KW"/>
</dbReference>
<comment type="caution">
    <text evidence="19">The sequence shown here is derived from an EMBL/GenBank/DDBJ whole genome shotgun (WGS) entry which is preliminary data.</text>
</comment>
<evidence type="ECO:0000256" key="13">
    <source>
        <dbReference type="ARBA" id="ARBA00023054"/>
    </source>
</evidence>
<evidence type="ECO:0000256" key="3">
    <source>
        <dbReference type="ARBA" id="ARBA00008874"/>
    </source>
</evidence>
<feature type="compositionally biased region" description="Low complexity" evidence="18">
    <location>
        <begin position="1"/>
        <end position="30"/>
    </location>
</feature>
<accession>A0A5A9P3S7</accession>
<sequence length="470" mass="56465">MRWKQAVSGQQGEAAASSSASAAAGRSVSEQIQEHEQEAVWREQMSGYKRMRRQHQKQLIALENRLKAEMDEHKLRLQKEVETQANITYIELERLAKKQAVQMDKEIKNTASEEKRIQQQILVQQKKELTTFLDTQKKEYRLCRERMKEDMNEDFDTPKEEKQERLSRHKETMQHSQAEEEAQLLNQQRLTIELLLMQNLDFVLKELNKKKTQKEMEHALMIRQDESTQELESRQIQTLQRLRFELMRQQHQTELENQEEYNNRRQRELHRKHALERRQQPRNLKTLEMQIKKQFQDTCKVQNKQYKALRNHQLEVSPKSDHKALLKSLKEEQTRKLAQLAEQYEESINEMMASQSLRLDEDQEAECQALRHQLHQEMELLDAYQNKTKAQMEEQHEREMQKLEQKASLRRAHLEQKIEEELASLHKERTEKIKHLFERQERELDMFDLESSRLGFGSLASFDFPKEEGR</sequence>
<comment type="catalytic activity">
    <reaction evidence="15">
        <text>L-threonyl-[protein] + ATP = O-phospho-L-threonyl-[protein] + ADP + H(+)</text>
        <dbReference type="Rhea" id="RHEA:46608"/>
        <dbReference type="Rhea" id="RHEA-COMP:11060"/>
        <dbReference type="Rhea" id="RHEA-COMP:11605"/>
        <dbReference type="ChEBI" id="CHEBI:15378"/>
        <dbReference type="ChEBI" id="CHEBI:30013"/>
        <dbReference type="ChEBI" id="CHEBI:30616"/>
        <dbReference type="ChEBI" id="CHEBI:61977"/>
        <dbReference type="ChEBI" id="CHEBI:456216"/>
        <dbReference type="EC" id="2.7.11.1"/>
    </reaction>
</comment>
<evidence type="ECO:0000256" key="6">
    <source>
        <dbReference type="ARBA" id="ARBA00022490"/>
    </source>
</evidence>
<comment type="similarity">
    <text evidence="3">Belongs to the protein kinase superfamily. STE Ser/Thr protein kinase family. STE20 subfamily.</text>
</comment>
<evidence type="ECO:0000256" key="5">
    <source>
        <dbReference type="ARBA" id="ARBA00022475"/>
    </source>
</evidence>
<evidence type="ECO:0000256" key="18">
    <source>
        <dbReference type="SAM" id="MobiDB-lite"/>
    </source>
</evidence>
<evidence type="ECO:0000256" key="17">
    <source>
        <dbReference type="SAM" id="Coils"/>
    </source>
</evidence>
<evidence type="ECO:0000256" key="4">
    <source>
        <dbReference type="ARBA" id="ARBA00012513"/>
    </source>
</evidence>
<keyword evidence="5" id="KW-1003">Cell membrane</keyword>
<dbReference type="EMBL" id="SOYY01000009">
    <property type="protein sequence ID" value="KAA0717124.1"/>
    <property type="molecule type" value="Genomic_DNA"/>
</dbReference>
<dbReference type="GO" id="GO:0005524">
    <property type="term" value="F:ATP binding"/>
    <property type="evidence" value="ECO:0007669"/>
    <property type="project" value="UniProtKB-KW"/>
</dbReference>
<keyword evidence="13 17" id="KW-0175">Coiled coil</keyword>
<keyword evidence="8" id="KW-0808">Transferase</keyword>
<evidence type="ECO:0000256" key="16">
    <source>
        <dbReference type="ARBA" id="ARBA00048679"/>
    </source>
</evidence>
<keyword evidence="11 19" id="KW-0418">Kinase</keyword>
<dbReference type="EC" id="2.7.11.1" evidence="4"/>
<dbReference type="PANTHER" id="PTHR47167">
    <property type="entry name" value="SERINE/THREONINE-PROTEIN KINASE TAO1-LIKE PROTEIN"/>
    <property type="match status" value="1"/>
</dbReference>
<dbReference type="GO" id="GO:0051493">
    <property type="term" value="P:regulation of cytoskeleton organization"/>
    <property type="evidence" value="ECO:0007669"/>
    <property type="project" value="TreeGrafter"/>
</dbReference>
<dbReference type="GO" id="GO:0005886">
    <property type="term" value="C:plasma membrane"/>
    <property type="evidence" value="ECO:0007669"/>
    <property type="project" value="UniProtKB-SubCell"/>
</dbReference>
<gene>
    <name evidence="19" type="ORF">E1301_Tti014413</name>
</gene>
<evidence type="ECO:0000256" key="14">
    <source>
        <dbReference type="ARBA" id="ARBA00023136"/>
    </source>
</evidence>
<evidence type="ECO:0000256" key="7">
    <source>
        <dbReference type="ARBA" id="ARBA00022527"/>
    </source>
</evidence>
<name>A0A5A9P3S7_9TELE</name>
<keyword evidence="20" id="KW-1185">Reference proteome</keyword>
<feature type="coiled-coil region" evidence="17">
    <location>
        <begin position="323"/>
        <end position="431"/>
    </location>
</feature>
<keyword evidence="7" id="KW-0723">Serine/threonine-protein kinase</keyword>
<reference evidence="19 20" key="1">
    <citation type="journal article" date="2019" name="Mol. Ecol. Resour.">
        <title>Chromosome-level genome assembly of Triplophysa tibetana, a fish adapted to the harsh high-altitude environment of the Tibetan Plateau.</title>
        <authorList>
            <person name="Yang X."/>
            <person name="Liu H."/>
            <person name="Ma Z."/>
            <person name="Zou Y."/>
            <person name="Zou M."/>
            <person name="Mao Y."/>
            <person name="Li X."/>
            <person name="Wang H."/>
            <person name="Chen T."/>
            <person name="Wang W."/>
            <person name="Yang R."/>
        </authorList>
    </citation>
    <scope>NUCLEOTIDE SEQUENCE [LARGE SCALE GENOMIC DNA]</scope>
    <source>
        <strain evidence="19">TTIB1903HZAU</strain>
        <tissue evidence="19">Muscle</tissue>
    </source>
</reference>
<dbReference type="GO" id="GO:0004674">
    <property type="term" value="F:protein serine/threonine kinase activity"/>
    <property type="evidence" value="ECO:0007669"/>
    <property type="project" value="UniProtKB-KW"/>
</dbReference>
<evidence type="ECO:0000313" key="20">
    <source>
        <dbReference type="Proteomes" id="UP000324632"/>
    </source>
</evidence>
<feature type="coiled-coil region" evidence="17">
    <location>
        <begin position="159"/>
        <end position="224"/>
    </location>
</feature>
<dbReference type="AlphaFoldDB" id="A0A5A9P3S7"/>
<evidence type="ECO:0000313" key="19">
    <source>
        <dbReference type="EMBL" id="KAA0717124.1"/>
    </source>
</evidence>